<reference evidence="6 7" key="1">
    <citation type="submission" date="2016-11" db="EMBL/GenBank/DDBJ databases">
        <authorList>
            <person name="Jaros S."/>
            <person name="Januszkiewicz K."/>
            <person name="Wedrychowicz H."/>
        </authorList>
    </citation>
    <scope>NUCLEOTIDE SEQUENCE [LARGE SCALE GENOMIC DNA]</scope>
    <source>
        <strain evidence="6 7">DSM 5091</strain>
    </source>
</reference>
<dbReference type="OrthoDB" id="9804290at2"/>
<dbReference type="CDD" id="cd06127">
    <property type="entry name" value="DEDDh"/>
    <property type="match status" value="1"/>
</dbReference>
<dbReference type="NCBIfam" id="TIGR00573">
    <property type="entry name" value="dnaq"/>
    <property type="match status" value="1"/>
</dbReference>
<dbReference type="RefSeq" id="WP_084091664.1">
    <property type="nucleotide sequence ID" value="NZ_FQZT01000001.1"/>
</dbReference>
<dbReference type="PANTHER" id="PTHR30231:SF41">
    <property type="entry name" value="DNA POLYMERASE III SUBUNIT EPSILON"/>
    <property type="match status" value="1"/>
</dbReference>
<evidence type="ECO:0000256" key="2">
    <source>
        <dbReference type="ARBA" id="ARBA00026073"/>
    </source>
</evidence>
<dbReference type="InterPro" id="IPR036397">
    <property type="entry name" value="RNaseH_sf"/>
</dbReference>
<dbReference type="AlphaFoldDB" id="A0A1M6C1J0"/>
<feature type="transmembrane region" description="Helical" evidence="4">
    <location>
        <begin position="7"/>
        <end position="31"/>
    </location>
</feature>
<sequence>MKPAVKYWIFLSAIIFVVFSVIFLSFSGAWYSLSPEEQASIAKISEKLLPFPFVGGLILCAILSLLVSFLFHNYVIPILKLGESTQLISAVNPDHRIEIKQAAKEIHYLTDIINQSGEAFAKLQRDVDEQIADANRKLEEERTRLAALMSELPHGVIVCNTDGQILLYNQQAQQVLETDQQQNQEEVSGILGLSRSIFSILDRGPIIHALQMLQRCHQSGRKGLVNNFMTTLRSGLCLRVNMAPFFVEQEGAKHISGFVLTLEDMTAQIESDARRDMLIQSLTDDQHSALQEIRASITTILNQPNLTADQLHSYRQNIDEASRRLQEQITLARANYVSHMHSLQRTENVLGESLLEVISKNIYDRFFLGVTTQAADSIWLQLDSYSIVQAISQLVSTLLLNSEIQELLITLTLNEEQKAELVIAWPETYLDPQLLIDWKQTPFSSDSQGSLLTFSDLIKQMSGRIQPLSHASGACNGVLFEFPQWQEETHLAMPVELEHRPVSYEFNLFQQEDLQHLGELALEKLTYVVFDTETTGLHPSEGDEIIQIGAIRIVNGRMLYHEAIDQLVDPLRPVPQTSVEIHGIQPELLPGQPTIDKVLPHFHKFAENSVLVAHNAAFDMRFLQLKEESTGIKFENPVIDTLLLSSIIHPNQDSHSLEGLAERLNVTIVGRHTALGDAIVTAEVLLKMIPLLKANGINTLADALAASAKSPFAKYTY</sequence>
<dbReference type="GO" id="GO:0008408">
    <property type="term" value="F:3'-5' exonuclease activity"/>
    <property type="evidence" value="ECO:0007669"/>
    <property type="project" value="TreeGrafter"/>
</dbReference>
<dbReference type="GO" id="GO:0045004">
    <property type="term" value="P:DNA replication proofreading"/>
    <property type="evidence" value="ECO:0007669"/>
    <property type="project" value="TreeGrafter"/>
</dbReference>
<dbReference type="InterPro" id="IPR012337">
    <property type="entry name" value="RNaseH-like_sf"/>
</dbReference>
<dbReference type="InterPro" id="IPR035965">
    <property type="entry name" value="PAS-like_dom_sf"/>
</dbReference>
<keyword evidence="7" id="KW-1185">Reference proteome</keyword>
<dbReference type="GO" id="GO:0003887">
    <property type="term" value="F:DNA-directed DNA polymerase activity"/>
    <property type="evidence" value="ECO:0007669"/>
    <property type="project" value="InterPro"/>
</dbReference>
<dbReference type="SUPFAM" id="SSF53098">
    <property type="entry name" value="Ribonuclease H-like"/>
    <property type="match status" value="1"/>
</dbReference>
<dbReference type="Gene3D" id="3.30.420.10">
    <property type="entry name" value="Ribonuclease H-like superfamily/Ribonuclease H"/>
    <property type="match status" value="1"/>
</dbReference>
<feature type="transmembrane region" description="Helical" evidence="4">
    <location>
        <begin position="51"/>
        <end position="71"/>
    </location>
</feature>
<dbReference type="Proteomes" id="UP000184171">
    <property type="component" value="Unassembled WGS sequence"/>
</dbReference>
<dbReference type="FunFam" id="3.30.420.10:FF:000045">
    <property type="entry name" value="3'-5' exonuclease DinG"/>
    <property type="match status" value="1"/>
</dbReference>
<keyword evidence="3" id="KW-0175">Coiled coil</keyword>
<dbReference type="PANTHER" id="PTHR30231">
    <property type="entry name" value="DNA POLYMERASE III SUBUNIT EPSILON"/>
    <property type="match status" value="1"/>
</dbReference>
<comment type="function">
    <text evidence="1">DNA polymerase III is a complex, multichain enzyme responsible for most of the replicative synthesis in bacteria. The epsilon subunit contain the editing function and is a proofreading 3'-5' exonuclease.</text>
</comment>
<keyword evidence="4" id="KW-1133">Transmembrane helix</keyword>
<gene>
    <name evidence="6" type="ORF">SAMN02745165_00373</name>
</gene>
<dbReference type="Gene3D" id="3.30.450.20">
    <property type="entry name" value="PAS domain"/>
    <property type="match status" value="1"/>
</dbReference>
<proteinExistence type="predicted"/>
<evidence type="ECO:0000313" key="6">
    <source>
        <dbReference type="EMBL" id="SHI54879.1"/>
    </source>
</evidence>
<evidence type="ECO:0000256" key="1">
    <source>
        <dbReference type="ARBA" id="ARBA00025483"/>
    </source>
</evidence>
<comment type="subunit">
    <text evidence="2">DNA polymerase III contains a core (composed of alpha, epsilon and theta chains) that associates with a tau subunit. This core dimerizes to form the POLIII' complex. PolIII' associates with the gamma complex (composed of gamma, delta, delta', psi and chi chains) and with the beta chain to form the complete DNA polymerase III complex.</text>
</comment>
<evidence type="ECO:0000313" key="7">
    <source>
        <dbReference type="Proteomes" id="UP000184171"/>
    </source>
</evidence>
<protein>
    <submittedName>
        <fullName evidence="6">DNA polymerase-3 subunit epsilon</fullName>
    </submittedName>
</protein>
<name>A0A1M6C1J0_MALRU</name>
<dbReference type="SUPFAM" id="SSF55785">
    <property type="entry name" value="PYP-like sensor domain (PAS domain)"/>
    <property type="match status" value="1"/>
</dbReference>
<dbReference type="EMBL" id="FQZT01000001">
    <property type="protein sequence ID" value="SHI54879.1"/>
    <property type="molecule type" value="Genomic_DNA"/>
</dbReference>
<feature type="domain" description="Exonuclease" evidence="5">
    <location>
        <begin position="526"/>
        <end position="694"/>
    </location>
</feature>
<dbReference type="Pfam" id="PF00929">
    <property type="entry name" value="RNase_T"/>
    <property type="match status" value="1"/>
</dbReference>
<organism evidence="6 7">
    <name type="scientific">Malonomonas rubra DSM 5091</name>
    <dbReference type="NCBI Taxonomy" id="1122189"/>
    <lineage>
        <taxon>Bacteria</taxon>
        <taxon>Pseudomonadati</taxon>
        <taxon>Thermodesulfobacteriota</taxon>
        <taxon>Desulfuromonadia</taxon>
        <taxon>Desulfuromonadales</taxon>
        <taxon>Geopsychrobacteraceae</taxon>
        <taxon>Malonomonas</taxon>
    </lineage>
</organism>
<dbReference type="SMART" id="SM00479">
    <property type="entry name" value="EXOIII"/>
    <property type="match status" value="1"/>
</dbReference>
<dbReference type="GO" id="GO:0003677">
    <property type="term" value="F:DNA binding"/>
    <property type="evidence" value="ECO:0007669"/>
    <property type="project" value="InterPro"/>
</dbReference>
<feature type="coiled-coil region" evidence="3">
    <location>
        <begin position="124"/>
        <end position="151"/>
    </location>
</feature>
<evidence type="ECO:0000256" key="4">
    <source>
        <dbReference type="SAM" id="Phobius"/>
    </source>
</evidence>
<evidence type="ECO:0000256" key="3">
    <source>
        <dbReference type="SAM" id="Coils"/>
    </source>
</evidence>
<keyword evidence="4" id="KW-0812">Transmembrane</keyword>
<evidence type="ECO:0000259" key="5">
    <source>
        <dbReference type="SMART" id="SM00479"/>
    </source>
</evidence>
<dbReference type="InterPro" id="IPR006054">
    <property type="entry name" value="DnaQ"/>
</dbReference>
<dbReference type="GO" id="GO:0005829">
    <property type="term" value="C:cytosol"/>
    <property type="evidence" value="ECO:0007669"/>
    <property type="project" value="TreeGrafter"/>
</dbReference>
<dbReference type="STRING" id="1122189.SAMN02745165_00373"/>
<accession>A0A1M6C1J0</accession>
<dbReference type="InterPro" id="IPR013520">
    <property type="entry name" value="Ribonucl_H"/>
</dbReference>
<keyword evidence="4" id="KW-0472">Membrane</keyword>